<evidence type="ECO:0000313" key="1">
    <source>
        <dbReference type="EMBL" id="EEF62973.1"/>
    </source>
</evidence>
<accession>B9XAD8</accession>
<dbReference type="Proteomes" id="UP000003688">
    <property type="component" value="Unassembled WGS sequence"/>
</dbReference>
<reference evidence="1 2" key="1">
    <citation type="journal article" date="2011" name="J. Bacteriol.">
        <title>Genome sequence of 'Pedosphaera parvula' Ellin514, an aerobic Verrucomicrobial isolate from pasture soil.</title>
        <authorList>
            <person name="Kant R."/>
            <person name="van Passel M.W."/>
            <person name="Sangwan P."/>
            <person name="Palva A."/>
            <person name="Lucas S."/>
            <person name="Copeland A."/>
            <person name="Lapidus A."/>
            <person name="Glavina Del Rio T."/>
            <person name="Dalin E."/>
            <person name="Tice H."/>
            <person name="Bruce D."/>
            <person name="Goodwin L."/>
            <person name="Pitluck S."/>
            <person name="Chertkov O."/>
            <person name="Larimer F.W."/>
            <person name="Land M.L."/>
            <person name="Hauser L."/>
            <person name="Brettin T.S."/>
            <person name="Detter J.C."/>
            <person name="Han S."/>
            <person name="de Vos W.M."/>
            <person name="Janssen P.H."/>
            <person name="Smidt H."/>
        </authorList>
    </citation>
    <scope>NUCLEOTIDE SEQUENCE [LARGE SCALE GENOMIC DNA]</scope>
    <source>
        <strain evidence="1 2">Ellin514</strain>
    </source>
</reference>
<organism evidence="1 2">
    <name type="scientific">Pedosphaera parvula (strain Ellin514)</name>
    <dbReference type="NCBI Taxonomy" id="320771"/>
    <lineage>
        <taxon>Bacteria</taxon>
        <taxon>Pseudomonadati</taxon>
        <taxon>Verrucomicrobiota</taxon>
        <taxon>Pedosphaerae</taxon>
        <taxon>Pedosphaerales</taxon>
        <taxon>Pedosphaeraceae</taxon>
        <taxon>Pedosphaera</taxon>
    </lineage>
</organism>
<keyword evidence="2" id="KW-1185">Reference proteome</keyword>
<comment type="caution">
    <text evidence="1">The sequence shown here is derived from an EMBL/GenBank/DDBJ whole genome shotgun (WGS) entry which is preliminary data.</text>
</comment>
<sequence>MMMMSGQSKFLEASPRWKCKRPPDEELERYREIFDEFLGEGLICVKPVYIAAGTLVLIGQQLLQCLFINQKGFIVFTGVEDEADEF</sequence>
<dbReference type="EMBL" id="ABOX02000002">
    <property type="protein sequence ID" value="EEF62973.1"/>
    <property type="molecule type" value="Genomic_DNA"/>
</dbReference>
<dbReference type="AlphaFoldDB" id="B9XAD8"/>
<protein>
    <submittedName>
        <fullName evidence="1">Uncharacterized protein</fullName>
    </submittedName>
</protein>
<proteinExistence type="predicted"/>
<gene>
    <name evidence="1" type="ORF">Cflav_PD5608</name>
</gene>
<evidence type="ECO:0000313" key="2">
    <source>
        <dbReference type="Proteomes" id="UP000003688"/>
    </source>
</evidence>
<name>B9XAD8_PEDPL</name>